<feature type="non-terminal residue" evidence="4">
    <location>
        <position position="1"/>
    </location>
</feature>
<dbReference type="Gene3D" id="3.30.70.270">
    <property type="match status" value="1"/>
</dbReference>
<dbReference type="Proteomes" id="UP000075243">
    <property type="component" value="Unassembled WGS sequence"/>
</dbReference>
<dbReference type="SUPFAM" id="SSF56672">
    <property type="entry name" value="DNA/RNA polymerases"/>
    <property type="match status" value="1"/>
</dbReference>
<dbReference type="AlphaFoldDB" id="A0A151R8U7"/>
<evidence type="ECO:0000259" key="2">
    <source>
        <dbReference type="Pfam" id="PF00078"/>
    </source>
</evidence>
<evidence type="ECO:0000313" key="4">
    <source>
        <dbReference type="EMBL" id="KYP39044.1"/>
    </source>
</evidence>
<dbReference type="InterPro" id="IPR000477">
    <property type="entry name" value="RT_dom"/>
</dbReference>
<proteinExistence type="predicted"/>
<feature type="domain" description="Reverse transcriptase" evidence="2">
    <location>
        <begin position="120"/>
        <end position="187"/>
    </location>
</feature>
<dbReference type="Gene3D" id="1.10.340.70">
    <property type="match status" value="1"/>
</dbReference>
<keyword evidence="5" id="KW-1185">Reference proteome</keyword>
<dbReference type="PANTHER" id="PTHR48475:SF1">
    <property type="entry name" value="RNASE H TYPE-1 DOMAIN-CONTAINING PROTEIN"/>
    <property type="match status" value="1"/>
</dbReference>
<organism evidence="4 5">
    <name type="scientific">Cajanus cajan</name>
    <name type="common">Pigeon pea</name>
    <name type="synonym">Cajanus indicus</name>
    <dbReference type="NCBI Taxonomy" id="3821"/>
    <lineage>
        <taxon>Eukaryota</taxon>
        <taxon>Viridiplantae</taxon>
        <taxon>Streptophyta</taxon>
        <taxon>Embryophyta</taxon>
        <taxon>Tracheophyta</taxon>
        <taxon>Spermatophyta</taxon>
        <taxon>Magnoliopsida</taxon>
        <taxon>eudicotyledons</taxon>
        <taxon>Gunneridae</taxon>
        <taxon>Pentapetalae</taxon>
        <taxon>rosids</taxon>
        <taxon>fabids</taxon>
        <taxon>Fabales</taxon>
        <taxon>Fabaceae</taxon>
        <taxon>Papilionoideae</taxon>
        <taxon>50 kb inversion clade</taxon>
        <taxon>NPAAA clade</taxon>
        <taxon>indigoferoid/millettioid clade</taxon>
        <taxon>Phaseoleae</taxon>
        <taxon>Cajanus</taxon>
    </lineage>
</organism>
<dbReference type="GO" id="GO:0008445">
    <property type="term" value="F:D-aspartate oxidase activity"/>
    <property type="evidence" value="ECO:0007669"/>
    <property type="project" value="UniProtKB-EC"/>
</dbReference>
<protein>
    <submittedName>
        <fullName evidence="4">Retrovirus-related Pol polyprotein from transposon opus</fullName>
        <ecNumber evidence="4">1.4.3.1</ecNumber>
    </submittedName>
</protein>
<gene>
    <name evidence="4" type="ORF">KK1_039665</name>
</gene>
<dbReference type="PANTHER" id="PTHR48475">
    <property type="entry name" value="RIBONUCLEASE H"/>
    <property type="match status" value="1"/>
</dbReference>
<dbReference type="EC" id="1.4.3.1" evidence="4"/>
<keyword evidence="4" id="KW-0560">Oxidoreductase</keyword>
<dbReference type="EMBL" id="KQ483943">
    <property type="protein sequence ID" value="KYP39044.1"/>
    <property type="molecule type" value="Genomic_DNA"/>
</dbReference>
<feature type="compositionally biased region" description="Basic residues" evidence="1">
    <location>
        <begin position="415"/>
        <end position="425"/>
    </location>
</feature>
<dbReference type="Gramene" id="C.cajan_37810.t">
    <property type="protein sequence ID" value="C.cajan_37810.t"/>
    <property type="gene ID" value="C.cajan_37810"/>
</dbReference>
<evidence type="ECO:0000259" key="3">
    <source>
        <dbReference type="Pfam" id="PF17921"/>
    </source>
</evidence>
<feature type="region of interest" description="Disordered" evidence="1">
    <location>
        <begin position="379"/>
        <end position="432"/>
    </location>
</feature>
<dbReference type="InterPro" id="IPR043502">
    <property type="entry name" value="DNA/RNA_pol_sf"/>
</dbReference>
<accession>A0A151R8U7</accession>
<name>A0A151R8U7_CAJCA</name>
<evidence type="ECO:0000313" key="5">
    <source>
        <dbReference type="Proteomes" id="UP000075243"/>
    </source>
</evidence>
<dbReference type="CDD" id="cd01647">
    <property type="entry name" value="RT_LTR"/>
    <property type="match status" value="1"/>
</dbReference>
<reference evidence="4" key="1">
    <citation type="journal article" date="2012" name="Nat. Biotechnol.">
        <title>Draft genome sequence of pigeonpea (Cajanus cajan), an orphan legume crop of resource-poor farmers.</title>
        <authorList>
            <person name="Varshney R.K."/>
            <person name="Chen W."/>
            <person name="Li Y."/>
            <person name="Bharti A.K."/>
            <person name="Saxena R.K."/>
            <person name="Schlueter J.A."/>
            <person name="Donoghue M.T."/>
            <person name="Azam S."/>
            <person name="Fan G."/>
            <person name="Whaley A.M."/>
            <person name="Farmer A.D."/>
            <person name="Sheridan J."/>
            <person name="Iwata A."/>
            <person name="Tuteja R."/>
            <person name="Penmetsa R.V."/>
            <person name="Wu W."/>
            <person name="Upadhyaya H.D."/>
            <person name="Yang S.P."/>
            <person name="Shah T."/>
            <person name="Saxena K.B."/>
            <person name="Michael T."/>
            <person name="McCombie W.R."/>
            <person name="Yang B."/>
            <person name="Zhang G."/>
            <person name="Yang H."/>
            <person name="Wang J."/>
            <person name="Spillane C."/>
            <person name="Cook D.R."/>
            <person name="May G.D."/>
            <person name="Xu X."/>
            <person name="Jackson S.A."/>
        </authorList>
    </citation>
    <scope>NUCLEOTIDE SEQUENCE [LARGE SCALE GENOMIC DNA]</scope>
</reference>
<dbReference type="Gene3D" id="3.10.10.10">
    <property type="entry name" value="HIV Type 1 Reverse Transcriptase, subunit A, domain 1"/>
    <property type="match status" value="1"/>
</dbReference>
<dbReference type="InterPro" id="IPR043128">
    <property type="entry name" value="Rev_trsase/Diguanyl_cyclase"/>
</dbReference>
<evidence type="ECO:0000256" key="1">
    <source>
        <dbReference type="SAM" id="MobiDB-lite"/>
    </source>
</evidence>
<dbReference type="InterPro" id="IPR041588">
    <property type="entry name" value="Integrase_H2C2"/>
</dbReference>
<feature type="domain" description="Integrase zinc-binding" evidence="3">
    <location>
        <begin position="318"/>
        <end position="371"/>
    </location>
</feature>
<dbReference type="Pfam" id="PF17921">
    <property type="entry name" value="Integrase_H2C2"/>
    <property type="match status" value="1"/>
</dbReference>
<dbReference type="Pfam" id="PF00078">
    <property type="entry name" value="RVT_1"/>
    <property type="match status" value="1"/>
</dbReference>
<feature type="compositionally biased region" description="Polar residues" evidence="1">
    <location>
        <begin position="392"/>
        <end position="409"/>
    </location>
</feature>
<sequence length="570" mass="65692">QRLIEEICKNTDLFAWLSVDMPGIDLNLICHRLAIHKEAKPIAQRKRKVGGERRDAIIAETQKLMNVGFIREVRYTTWLVNVVLVKKNSGKWCMCVDYTDLNKACPKDSYPLPSIDRLCLMDKVFQHQIGRNMEVYVDDLVVKTLSVEAHAADLAEVFSQIRKHNMRLNPEKCVFSVQGGKFLGFMITSRGIEANPEKCKAIIQIQSPKTVKDIQRLAGRVDLLSKLASTMRPEQHRTIIQETLNSPSLDDKVVNANENDGQGWMTRIWNYLKEGTQPEDKDEARKMRVRSAKFVIIGDKLFKHGISTPLLKCLTESQATYVVDEIHRGICGMHSRARSMVTRVLRAGYYWPTLNSDCQAYVQRCKECQQFELRERPLRTQNQAPSTLGGISPNQWPSRSREQSNTPITQEAARKRQRTMGRRAPQHSLGETPYKLTYRADAMIPMEVGETSHRRHTFDSEQNAQETVANLDLIDKLREEAWVHEEACKLRASRRYNTQVRPRSFQVGDLVWRLLGEARRDPSDGKLVPNWDDPFRVTEDLENRVYRLEELSGKTIPRTLNATHLKFYFS</sequence>